<evidence type="ECO:0000256" key="1">
    <source>
        <dbReference type="SAM" id="MobiDB-lite"/>
    </source>
</evidence>
<reference evidence="3" key="1">
    <citation type="submission" date="2013-06" db="EMBL/GenBank/DDBJ databases">
        <authorList>
            <person name="Zhao Q."/>
        </authorList>
    </citation>
    <scope>NUCLEOTIDE SEQUENCE</scope>
    <source>
        <strain evidence="3">cv. W1943</strain>
    </source>
</reference>
<dbReference type="Proteomes" id="UP000008022">
    <property type="component" value="Unassembled WGS sequence"/>
</dbReference>
<reference evidence="2" key="2">
    <citation type="submission" date="2015-06" db="UniProtKB">
        <authorList>
            <consortium name="EnsemblPlants"/>
        </authorList>
    </citation>
    <scope>IDENTIFICATION</scope>
</reference>
<dbReference type="HOGENOM" id="CLU_2268192_0_0_1"/>
<organism evidence="2 3">
    <name type="scientific">Oryza rufipogon</name>
    <name type="common">Brownbeard rice</name>
    <name type="synonym">Asian wild rice</name>
    <dbReference type="NCBI Taxonomy" id="4529"/>
    <lineage>
        <taxon>Eukaryota</taxon>
        <taxon>Viridiplantae</taxon>
        <taxon>Streptophyta</taxon>
        <taxon>Embryophyta</taxon>
        <taxon>Tracheophyta</taxon>
        <taxon>Spermatophyta</taxon>
        <taxon>Magnoliopsida</taxon>
        <taxon>Liliopsida</taxon>
        <taxon>Poales</taxon>
        <taxon>Poaceae</taxon>
        <taxon>BOP clade</taxon>
        <taxon>Oryzoideae</taxon>
        <taxon>Oryzeae</taxon>
        <taxon>Oryzinae</taxon>
        <taxon>Oryza</taxon>
    </lineage>
</organism>
<proteinExistence type="predicted"/>
<dbReference type="AlphaFoldDB" id="A0A0E0NIF1"/>
<dbReference type="Gramene" id="ORUFI02G27210.1">
    <property type="protein sequence ID" value="ORUFI02G27210.1"/>
    <property type="gene ID" value="ORUFI02G27210"/>
</dbReference>
<protein>
    <submittedName>
        <fullName evidence="2">Uncharacterized protein</fullName>
    </submittedName>
</protein>
<name>A0A0E0NIF1_ORYRU</name>
<feature type="region of interest" description="Disordered" evidence="1">
    <location>
        <begin position="66"/>
        <end position="95"/>
    </location>
</feature>
<evidence type="ECO:0000313" key="3">
    <source>
        <dbReference type="Proteomes" id="UP000008022"/>
    </source>
</evidence>
<sequence length="111" mass="12353">MQAFNPGAALTTISYHYPKKIPQEKRHVDNQRARLRIQRRREGTMVAQKERASVAVVRGATLKKKRENLPSSPSLRQERRAAAQHRRGGAPISIAKESRAGEGILVSAFGV</sequence>
<evidence type="ECO:0000313" key="2">
    <source>
        <dbReference type="EnsemblPlants" id="ORUFI02G27210.1"/>
    </source>
</evidence>
<accession>A0A0E0NIF1</accession>
<keyword evidence="3" id="KW-1185">Reference proteome</keyword>
<dbReference type="EnsemblPlants" id="ORUFI02G27210.1">
    <property type="protein sequence ID" value="ORUFI02G27210.1"/>
    <property type="gene ID" value="ORUFI02G27210"/>
</dbReference>